<comment type="caution">
    <text evidence="1">The sequence shown here is derived from an EMBL/GenBank/DDBJ whole genome shotgun (WGS) entry which is preliminary data.</text>
</comment>
<dbReference type="EMBL" id="LAZR01025509">
    <property type="protein sequence ID" value="KKL71700.1"/>
    <property type="molecule type" value="Genomic_DNA"/>
</dbReference>
<protein>
    <submittedName>
        <fullName evidence="1">Uncharacterized protein</fullName>
    </submittedName>
</protein>
<proteinExistence type="predicted"/>
<accession>A0A0F9GQE5</accession>
<gene>
    <name evidence="1" type="ORF">LCGC14_2092310</name>
</gene>
<sequence length="108" mass="11003">MSPTLIVARPVKACCTWAAVALNAIGVVVSPSKLKVKSPDVGAGVGDPGDDVSVRVHRGHGQVGDGVGLGRDAVGKSDLVARLDVKQPLELKTTTLLGVQGAPVWESV</sequence>
<evidence type="ECO:0000313" key="1">
    <source>
        <dbReference type="EMBL" id="KKL71700.1"/>
    </source>
</evidence>
<name>A0A0F9GQE5_9ZZZZ</name>
<organism evidence="1">
    <name type="scientific">marine sediment metagenome</name>
    <dbReference type="NCBI Taxonomy" id="412755"/>
    <lineage>
        <taxon>unclassified sequences</taxon>
        <taxon>metagenomes</taxon>
        <taxon>ecological metagenomes</taxon>
    </lineage>
</organism>
<reference evidence="1" key="1">
    <citation type="journal article" date="2015" name="Nature">
        <title>Complex archaea that bridge the gap between prokaryotes and eukaryotes.</title>
        <authorList>
            <person name="Spang A."/>
            <person name="Saw J.H."/>
            <person name="Jorgensen S.L."/>
            <person name="Zaremba-Niedzwiedzka K."/>
            <person name="Martijn J."/>
            <person name="Lind A.E."/>
            <person name="van Eijk R."/>
            <person name="Schleper C."/>
            <person name="Guy L."/>
            <person name="Ettema T.J."/>
        </authorList>
    </citation>
    <scope>NUCLEOTIDE SEQUENCE</scope>
</reference>
<dbReference type="AlphaFoldDB" id="A0A0F9GQE5"/>